<keyword evidence="2" id="KW-1185">Reference proteome</keyword>
<dbReference type="AlphaFoldDB" id="A0A9P6VT72"/>
<protein>
    <submittedName>
        <fullName evidence="1">Uncharacterized protein</fullName>
    </submittedName>
</protein>
<feature type="non-terminal residue" evidence="1">
    <location>
        <position position="566"/>
    </location>
</feature>
<gene>
    <name evidence="1" type="ORF">C6P46_003715</name>
</gene>
<name>A0A9P6VT72_RHOMI</name>
<dbReference type="EMBL" id="PUHQ01000304">
    <property type="protein sequence ID" value="KAG0653167.1"/>
    <property type="molecule type" value="Genomic_DNA"/>
</dbReference>
<sequence>HAFLAAAGARQEDLDRLALPERSPTDTQQQIQHVVRRHFDDMLTFWQSEVDPSEAGKTIDVGAEGGRRAFAAIKQAATSFSQRGVLAPEEDASTDVFVVGKDVTRSSLVGREAFFGPRASRGGHAGYVIARGVLQEPVDEVLGWIALIAYVDLWSIQLRHKLVRIAIVFVARLLALVKPAILVTHASKLSSIVRRGMIGAAIGTVDTPEQRAFLAEHKWKELWAKDWLASVGTLEVVEGPLGVEMLHLDQIDCGFIKYYPAVQDLVVRLAAIIEVKLQITRKVHLEHRLAGCINLEQIKRSVDQICEDIGLAIKLDKAQHRLGQRFGALRSAQSTSAVLRSSSVVFDLAEDAIADAVKLLAISSSSPSTSLTAGGSNPAAIDNSDLLSSAPRVAQLVSVRLNQTSLPSDFATMCMLATSDDFARWFLVQAQGESLAVAARSEMRRREQLEIQARKRQEIGTTIAGAIGIGQCIQCLRKDASNSTQKERFELQIDAYVTCGQWRIHICDNTKDAHANAVRDHVIKGLPTAQRHGLAARIGPNSTSQDPTVVAAGLTSGNMNIVPPLT</sequence>
<organism evidence="1 2">
    <name type="scientific">Rhodotorula mucilaginosa</name>
    <name type="common">Yeast</name>
    <name type="synonym">Rhodotorula rubra</name>
    <dbReference type="NCBI Taxonomy" id="5537"/>
    <lineage>
        <taxon>Eukaryota</taxon>
        <taxon>Fungi</taxon>
        <taxon>Dikarya</taxon>
        <taxon>Basidiomycota</taxon>
        <taxon>Pucciniomycotina</taxon>
        <taxon>Microbotryomycetes</taxon>
        <taxon>Sporidiobolales</taxon>
        <taxon>Sporidiobolaceae</taxon>
        <taxon>Rhodotorula</taxon>
    </lineage>
</organism>
<reference evidence="1 2" key="1">
    <citation type="submission" date="2020-11" db="EMBL/GenBank/DDBJ databases">
        <title>Kefir isolates.</title>
        <authorList>
            <person name="Marcisauskas S."/>
            <person name="Kim Y."/>
            <person name="Blasche S."/>
        </authorList>
    </citation>
    <scope>NUCLEOTIDE SEQUENCE [LARGE SCALE GENOMIC DNA]</scope>
    <source>
        <strain evidence="1 2">KR</strain>
    </source>
</reference>
<accession>A0A9P6VT72</accession>
<feature type="non-terminal residue" evidence="1">
    <location>
        <position position="1"/>
    </location>
</feature>
<comment type="caution">
    <text evidence="1">The sequence shown here is derived from an EMBL/GenBank/DDBJ whole genome shotgun (WGS) entry which is preliminary data.</text>
</comment>
<evidence type="ECO:0000313" key="1">
    <source>
        <dbReference type="EMBL" id="KAG0653167.1"/>
    </source>
</evidence>
<proteinExistence type="predicted"/>
<evidence type="ECO:0000313" key="2">
    <source>
        <dbReference type="Proteomes" id="UP000777482"/>
    </source>
</evidence>
<dbReference type="Proteomes" id="UP000777482">
    <property type="component" value="Unassembled WGS sequence"/>
</dbReference>